<dbReference type="GeneID" id="14918683"/>
<dbReference type="InterPro" id="IPR012340">
    <property type="entry name" value="NA-bd_OB-fold"/>
</dbReference>
<evidence type="ECO:0000259" key="14">
    <source>
        <dbReference type="Pfam" id="PF17207"/>
    </source>
</evidence>
<keyword evidence="11" id="KW-0539">Nucleus</keyword>
<dbReference type="Pfam" id="PF17207">
    <property type="entry name" value="MCM_OB"/>
    <property type="match status" value="1"/>
</dbReference>
<dbReference type="VEuPathDB" id="AmoebaDB:ACA1_206380"/>
<protein>
    <recommendedName>
        <fullName evidence="3">DNA helicase</fullName>
        <ecNumber evidence="3">3.6.4.12</ecNumber>
    </recommendedName>
    <alternativeName>
        <fullName evidence="12">Minichromosome maintenance 8</fullName>
    </alternativeName>
</protein>
<comment type="subcellular location">
    <subcellularLocation>
        <location evidence="1">Nucleus</location>
    </subcellularLocation>
</comment>
<evidence type="ECO:0000256" key="1">
    <source>
        <dbReference type="ARBA" id="ARBA00004123"/>
    </source>
</evidence>
<comment type="catalytic activity">
    <reaction evidence="13">
        <text>ATP + H2O = ADP + phosphate + H(+)</text>
        <dbReference type="Rhea" id="RHEA:13065"/>
        <dbReference type="ChEBI" id="CHEBI:15377"/>
        <dbReference type="ChEBI" id="CHEBI:15378"/>
        <dbReference type="ChEBI" id="CHEBI:30616"/>
        <dbReference type="ChEBI" id="CHEBI:43474"/>
        <dbReference type="ChEBI" id="CHEBI:456216"/>
        <dbReference type="EC" id="3.6.4.12"/>
    </reaction>
</comment>
<comment type="similarity">
    <text evidence="2">Belongs to the MCM family.</text>
</comment>
<organism evidence="15 16">
    <name type="scientific">Acanthamoeba castellanii (strain ATCC 30010 / Neff)</name>
    <dbReference type="NCBI Taxonomy" id="1257118"/>
    <lineage>
        <taxon>Eukaryota</taxon>
        <taxon>Amoebozoa</taxon>
        <taxon>Discosea</taxon>
        <taxon>Longamoebia</taxon>
        <taxon>Centramoebida</taxon>
        <taxon>Acanthamoebidae</taxon>
        <taxon>Acanthamoeba</taxon>
    </lineage>
</organism>
<evidence type="ECO:0000256" key="7">
    <source>
        <dbReference type="ARBA" id="ARBA00022806"/>
    </source>
</evidence>
<dbReference type="GO" id="GO:0017116">
    <property type="term" value="F:single-stranded DNA helicase activity"/>
    <property type="evidence" value="ECO:0007669"/>
    <property type="project" value="TreeGrafter"/>
</dbReference>
<evidence type="ECO:0000256" key="3">
    <source>
        <dbReference type="ARBA" id="ARBA00012551"/>
    </source>
</evidence>
<dbReference type="GO" id="GO:0003697">
    <property type="term" value="F:single-stranded DNA binding"/>
    <property type="evidence" value="ECO:0007669"/>
    <property type="project" value="TreeGrafter"/>
</dbReference>
<dbReference type="STRING" id="1257118.L8H0K3"/>
<dbReference type="Gene3D" id="2.20.28.10">
    <property type="match status" value="1"/>
</dbReference>
<dbReference type="OrthoDB" id="422555at2759"/>
<keyword evidence="10" id="KW-0234">DNA repair</keyword>
<evidence type="ECO:0000256" key="2">
    <source>
        <dbReference type="ARBA" id="ARBA00008010"/>
    </source>
</evidence>
<dbReference type="FunFam" id="2.20.28.10:FF:000007">
    <property type="entry name" value="DNA helicase MCM8 isoform X1"/>
    <property type="match status" value="1"/>
</dbReference>
<keyword evidence="7" id="KW-0347">Helicase</keyword>
<dbReference type="EMBL" id="KB007966">
    <property type="protein sequence ID" value="ELR17901.1"/>
    <property type="molecule type" value="Genomic_DNA"/>
</dbReference>
<evidence type="ECO:0000256" key="12">
    <source>
        <dbReference type="ARBA" id="ARBA00042306"/>
    </source>
</evidence>
<reference evidence="15 16" key="1">
    <citation type="journal article" date="2013" name="Genome Biol.">
        <title>Genome of Acanthamoeba castellanii highlights extensive lateral gene transfer and early evolution of tyrosine kinase signaling.</title>
        <authorList>
            <person name="Clarke M."/>
            <person name="Lohan A.J."/>
            <person name="Liu B."/>
            <person name="Lagkouvardos I."/>
            <person name="Roy S."/>
            <person name="Zafar N."/>
            <person name="Bertelli C."/>
            <person name="Schilde C."/>
            <person name="Kianianmomeni A."/>
            <person name="Burglin T.R."/>
            <person name="Frech C."/>
            <person name="Turcotte B."/>
            <person name="Kopec K.O."/>
            <person name="Synnott J.M."/>
            <person name="Choo C."/>
            <person name="Paponov I."/>
            <person name="Finkler A."/>
            <person name="Soon Heng Tan C."/>
            <person name="Hutchins A.P."/>
            <person name="Weinmeier T."/>
            <person name="Rattei T."/>
            <person name="Chu J.S."/>
            <person name="Gimenez G."/>
            <person name="Irimia M."/>
            <person name="Rigden D.J."/>
            <person name="Fitzpatrick D.A."/>
            <person name="Lorenzo-Morales J."/>
            <person name="Bateman A."/>
            <person name="Chiu C.H."/>
            <person name="Tang P."/>
            <person name="Hegemann P."/>
            <person name="Fromm H."/>
            <person name="Raoult D."/>
            <person name="Greub G."/>
            <person name="Miranda-Saavedra D."/>
            <person name="Chen N."/>
            <person name="Nash P."/>
            <person name="Ginger M.L."/>
            <person name="Horn M."/>
            <person name="Schaap P."/>
            <person name="Caler L."/>
            <person name="Loftus B."/>
        </authorList>
    </citation>
    <scope>NUCLEOTIDE SEQUENCE [LARGE SCALE GENOMIC DNA]</scope>
    <source>
        <strain evidence="15 16">Neff</strain>
    </source>
</reference>
<evidence type="ECO:0000256" key="10">
    <source>
        <dbReference type="ARBA" id="ARBA00023204"/>
    </source>
</evidence>
<keyword evidence="6" id="KW-0378">Hydrolase</keyword>
<evidence type="ECO:0000313" key="15">
    <source>
        <dbReference type="EMBL" id="ELR17901.1"/>
    </source>
</evidence>
<gene>
    <name evidence="15" type="ORF">ACA1_206380</name>
</gene>
<dbReference type="GO" id="GO:0005524">
    <property type="term" value="F:ATP binding"/>
    <property type="evidence" value="ECO:0007669"/>
    <property type="project" value="UniProtKB-KW"/>
</dbReference>
<evidence type="ECO:0000256" key="9">
    <source>
        <dbReference type="ARBA" id="ARBA00023125"/>
    </source>
</evidence>
<dbReference type="Proteomes" id="UP000011083">
    <property type="component" value="Unassembled WGS sequence"/>
</dbReference>
<dbReference type="SUPFAM" id="SSF50249">
    <property type="entry name" value="Nucleic acid-binding proteins"/>
    <property type="match status" value="1"/>
</dbReference>
<keyword evidence="16" id="KW-1185">Reference proteome</keyword>
<dbReference type="PANTHER" id="PTHR11630:SF47">
    <property type="entry name" value="DNA HELICASE MCM8"/>
    <property type="match status" value="1"/>
</dbReference>
<dbReference type="PANTHER" id="PTHR11630">
    <property type="entry name" value="DNA REPLICATION LICENSING FACTOR MCM FAMILY MEMBER"/>
    <property type="match status" value="1"/>
</dbReference>
<dbReference type="GO" id="GO:0000724">
    <property type="term" value="P:double-strand break repair via homologous recombination"/>
    <property type="evidence" value="ECO:0007669"/>
    <property type="project" value="UniProtKB-ARBA"/>
</dbReference>
<evidence type="ECO:0000256" key="5">
    <source>
        <dbReference type="ARBA" id="ARBA00022763"/>
    </source>
</evidence>
<keyword evidence="8" id="KW-0067">ATP-binding</keyword>
<keyword evidence="5" id="KW-0227">DNA damage</keyword>
<dbReference type="AlphaFoldDB" id="L8H0K3"/>
<dbReference type="Gene3D" id="2.40.50.140">
    <property type="entry name" value="Nucleic acid-binding proteins"/>
    <property type="match status" value="1"/>
</dbReference>
<dbReference type="KEGG" id="acan:ACA1_206380"/>
<proteinExistence type="inferred from homology"/>
<evidence type="ECO:0000256" key="8">
    <source>
        <dbReference type="ARBA" id="ARBA00022840"/>
    </source>
</evidence>
<evidence type="ECO:0000313" key="16">
    <source>
        <dbReference type="Proteomes" id="UP000011083"/>
    </source>
</evidence>
<evidence type="ECO:0000256" key="11">
    <source>
        <dbReference type="ARBA" id="ARBA00023242"/>
    </source>
</evidence>
<evidence type="ECO:0000256" key="6">
    <source>
        <dbReference type="ARBA" id="ARBA00022801"/>
    </source>
</evidence>
<keyword evidence="4" id="KW-0547">Nucleotide-binding</keyword>
<sequence length="270" mass="29829">MKQSQGAGASGYLGWSLYFPFEEFSPEDMASRATLIDGLPVAHYHTCPKAIRRMRGLTLDYSLLVKELDEKTKSIFMPALLGEPELCIGSVGVAVFEVVYHGVSEEKVSKHKLNIRFAHYDKVTAIKKIKSNYIGKFTCVRGTIVRVGNIKPIVRQMDFHCGRCGSTMMRIFEDGKFSAPEKCATTHCRGRAFDPVRGSAVTVDWQKIRVQELMATGNDAGRVPRTIECELTDDMVDAGVPGDVVTVAGIVKVMNPDLEKPGTCFRAVCE</sequence>
<dbReference type="InterPro" id="IPR033762">
    <property type="entry name" value="MCM_OB"/>
</dbReference>
<keyword evidence="9" id="KW-0238">DNA-binding</keyword>
<feature type="domain" description="MCM OB" evidence="14">
    <location>
        <begin position="126"/>
        <end position="254"/>
    </location>
</feature>
<dbReference type="InterPro" id="IPR031327">
    <property type="entry name" value="MCM"/>
</dbReference>
<accession>L8H0K3</accession>
<dbReference type="GO" id="GO:0016787">
    <property type="term" value="F:hydrolase activity"/>
    <property type="evidence" value="ECO:0007669"/>
    <property type="project" value="UniProtKB-KW"/>
</dbReference>
<dbReference type="RefSeq" id="XP_004339917.1">
    <property type="nucleotide sequence ID" value="XM_004339869.1"/>
</dbReference>
<name>L8H0K3_ACACF</name>
<dbReference type="GO" id="GO:0005634">
    <property type="term" value="C:nucleus"/>
    <property type="evidence" value="ECO:0007669"/>
    <property type="project" value="UniProtKB-SubCell"/>
</dbReference>
<evidence type="ECO:0000256" key="4">
    <source>
        <dbReference type="ARBA" id="ARBA00022741"/>
    </source>
</evidence>
<evidence type="ECO:0000256" key="13">
    <source>
        <dbReference type="ARBA" id="ARBA00047995"/>
    </source>
</evidence>
<dbReference type="GO" id="GO:0042555">
    <property type="term" value="C:MCM complex"/>
    <property type="evidence" value="ECO:0007669"/>
    <property type="project" value="TreeGrafter"/>
</dbReference>
<dbReference type="EC" id="3.6.4.12" evidence="3"/>